<dbReference type="SUPFAM" id="SSF50939">
    <property type="entry name" value="Sialidases"/>
    <property type="match status" value="1"/>
</dbReference>
<dbReference type="GO" id="GO:0004308">
    <property type="term" value="F:exo-alpha-sialidase activity"/>
    <property type="evidence" value="ECO:0007669"/>
    <property type="project" value="UniProtKB-EC"/>
</dbReference>
<evidence type="ECO:0000259" key="5">
    <source>
        <dbReference type="Pfam" id="PF10633"/>
    </source>
</evidence>
<feature type="chain" id="PRO_5044304749" description="exo-alpha-sialidase" evidence="4">
    <location>
        <begin position="40"/>
        <end position="561"/>
    </location>
</feature>
<dbReference type="AlphaFoldDB" id="A0AB39L4Z3"/>
<dbReference type="InterPro" id="IPR018905">
    <property type="entry name" value="A-galactase_NEW3"/>
</dbReference>
<dbReference type="InterPro" id="IPR026856">
    <property type="entry name" value="Sialidase_fam"/>
</dbReference>
<evidence type="ECO:0000256" key="3">
    <source>
        <dbReference type="ARBA" id="ARBA00012733"/>
    </source>
</evidence>
<feature type="signal peptide" evidence="4">
    <location>
        <begin position="1"/>
        <end position="39"/>
    </location>
</feature>
<sequence length="561" mass="57810">MNTSIQSAARRRSRAAIAGLGAAVLASAGLVSGAAPALAVPGTGNDDAASHFSSQVLASNGDNAIDPVLGKFYRIVGLASLGNGVVLAAYDGRPDGADSPSPNSIIQRRSTDGGKTWDAPQYIARGQVTAPGVLRYGFSDPSYVVDRETGTIFNFHVYSKDAGFAASHLGNDDADRMVISSEVSVSTDGGLTWSTDPANQSTLPTPSDYAPGSKYAGFAGPLITNVVKPEGTTVNGVANVGGVVGQFASSGEGIQLQYGPHKGRLIQQFAGTIVQTDGSKQIQAYSVYSDDHGKSWRMGQPVGTKMDENKVVELSNGDVMLNSRDNAGVGGRRISISHDGGETYGPVTYDSTLTDPRNNAGITRVFPNAPEGSADAAKLLFSNADNPPSNRVNGNNRINGTIRYSCDNGATWSTSRAFAPGLPTAYSTVTPLGNGRYGVLYEGDHNTITFDTFDAQWLGPLCGTLSAGAASVAAGGTADVTFTVANRDDHAFSRGTVTLTLPSGWTATDANVPALPAGQSATVTVRVTAPASAKAGTVTGHAEFSAAQGHLDVKVPMTVTP</sequence>
<dbReference type="Pfam" id="PF10633">
    <property type="entry name" value="NPCBM_assoc"/>
    <property type="match status" value="1"/>
</dbReference>
<dbReference type="RefSeq" id="WP_369046333.1">
    <property type="nucleotide sequence ID" value="NZ_CP163302.1"/>
</dbReference>
<evidence type="ECO:0000256" key="2">
    <source>
        <dbReference type="ARBA" id="ARBA00009348"/>
    </source>
</evidence>
<dbReference type="PANTHER" id="PTHR10628">
    <property type="entry name" value="SIALIDASE"/>
    <property type="match status" value="1"/>
</dbReference>
<evidence type="ECO:0000256" key="1">
    <source>
        <dbReference type="ARBA" id="ARBA00000427"/>
    </source>
</evidence>
<accession>A0AB39L4Z3</accession>
<keyword evidence="4" id="KW-0732">Signal</keyword>
<evidence type="ECO:0000313" key="7">
    <source>
        <dbReference type="EMBL" id="XDP45921.1"/>
    </source>
</evidence>
<dbReference type="GO" id="GO:0006689">
    <property type="term" value="P:ganglioside catabolic process"/>
    <property type="evidence" value="ECO:0007669"/>
    <property type="project" value="TreeGrafter"/>
</dbReference>
<comment type="similarity">
    <text evidence="2">Belongs to the glycosyl hydrolase 33 family.</text>
</comment>
<dbReference type="InterPro" id="IPR036278">
    <property type="entry name" value="Sialidase_sf"/>
</dbReference>
<feature type="domain" description="Sialidase" evidence="6">
    <location>
        <begin position="260"/>
        <end position="436"/>
    </location>
</feature>
<dbReference type="GO" id="GO:0009313">
    <property type="term" value="P:oligosaccharide catabolic process"/>
    <property type="evidence" value="ECO:0007669"/>
    <property type="project" value="TreeGrafter"/>
</dbReference>
<proteinExistence type="inferred from homology"/>
<dbReference type="PANTHER" id="PTHR10628:SF30">
    <property type="entry name" value="EXO-ALPHA-SIALIDASE"/>
    <property type="match status" value="1"/>
</dbReference>
<reference evidence="7" key="1">
    <citation type="submission" date="2024-07" db="EMBL/GenBank/DDBJ databases">
        <authorList>
            <person name="fu j."/>
        </authorList>
    </citation>
    <scope>NUCLEOTIDE SEQUENCE</scope>
    <source>
        <strain evidence="7">P10A9</strain>
    </source>
</reference>
<gene>
    <name evidence="7" type="ORF">AB5L97_02565</name>
</gene>
<dbReference type="GO" id="GO:0016020">
    <property type="term" value="C:membrane"/>
    <property type="evidence" value="ECO:0007669"/>
    <property type="project" value="TreeGrafter"/>
</dbReference>
<dbReference type="GO" id="GO:0005737">
    <property type="term" value="C:cytoplasm"/>
    <property type="evidence" value="ECO:0007669"/>
    <property type="project" value="TreeGrafter"/>
</dbReference>
<organism evidence="7">
    <name type="scientific">Sinomonas puerhi</name>
    <dbReference type="NCBI Taxonomy" id="3238584"/>
    <lineage>
        <taxon>Bacteria</taxon>
        <taxon>Bacillati</taxon>
        <taxon>Actinomycetota</taxon>
        <taxon>Actinomycetes</taxon>
        <taxon>Micrococcales</taxon>
        <taxon>Micrococcaceae</taxon>
        <taxon>Sinomonas</taxon>
    </lineage>
</organism>
<evidence type="ECO:0000259" key="6">
    <source>
        <dbReference type="Pfam" id="PF13088"/>
    </source>
</evidence>
<evidence type="ECO:0000256" key="4">
    <source>
        <dbReference type="SAM" id="SignalP"/>
    </source>
</evidence>
<name>A0AB39L4Z3_9MICC</name>
<dbReference type="Pfam" id="PF13088">
    <property type="entry name" value="BNR_2"/>
    <property type="match status" value="1"/>
</dbReference>
<dbReference type="InterPro" id="IPR011040">
    <property type="entry name" value="Sialidase"/>
</dbReference>
<dbReference type="CDD" id="cd15482">
    <property type="entry name" value="Sialidase_non-viral"/>
    <property type="match status" value="1"/>
</dbReference>
<dbReference type="EMBL" id="CP163302">
    <property type="protein sequence ID" value="XDP45921.1"/>
    <property type="molecule type" value="Genomic_DNA"/>
</dbReference>
<keyword evidence="7" id="KW-0378">Hydrolase</keyword>
<dbReference type="Gene3D" id="2.120.10.10">
    <property type="match status" value="1"/>
</dbReference>
<dbReference type="KEGG" id="spue:AB5L97_02565"/>
<feature type="domain" description="Alpha-galactosidase NEW3" evidence="5">
    <location>
        <begin position="474"/>
        <end position="537"/>
    </location>
</feature>
<protein>
    <recommendedName>
        <fullName evidence="3">exo-alpha-sialidase</fullName>
        <ecNumber evidence="3">3.2.1.18</ecNumber>
    </recommendedName>
</protein>
<dbReference type="EC" id="3.2.1.18" evidence="3"/>
<keyword evidence="7" id="KW-0326">Glycosidase</keyword>
<dbReference type="Gene3D" id="2.60.40.10">
    <property type="entry name" value="Immunoglobulins"/>
    <property type="match status" value="1"/>
</dbReference>
<dbReference type="InterPro" id="IPR013783">
    <property type="entry name" value="Ig-like_fold"/>
</dbReference>
<comment type="catalytic activity">
    <reaction evidence="1">
        <text>Hydrolysis of alpha-(2-&gt;3)-, alpha-(2-&gt;6)-, alpha-(2-&gt;8)- glycosidic linkages of terminal sialic acid residues in oligosaccharides, glycoproteins, glycolipids, colominic acid and synthetic substrates.</text>
        <dbReference type="EC" id="3.2.1.18"/>
    </reaction>
</comment>